<feature type="chain" id="PRO_5039654671" evidence="1">
    <location>
        <begin position="20"/>
        <end position="116"/>
    </location>
</feature>
<keyword evidence="1" id="KW-0732">Signal</keyword>
<dbReference type="Pfam" id="PF11518">
    <property type="entry name" value="DUF3221"/>
    <property type="match status" value="1"/>
</dbReference>
<accession>A0A9D1RAQ8</accession>
<reference evidence="2" key="2">
    <citation type="submission" date="2021-04" db="EMBL/GenBank/DDBJ databases">
        <authorList>
            <person name="Gilroy R."/>
        </authorList>
    </citation>
    <scope>NUCLEOTIDE SEQUENCE</scope>
    <source>
        <strain evidence="2">421</strain>
    </source>
</reference>
<dbReference type="EMBL" id="DXGE01000001">
    <property type="protein sequence ID" value="HIW84861.1"/>
    <property type="molecule type" value="Genomic_DNA"/>
</dbReference>
<evidence type="ECO:0000313" key="3">
    <source>
        <dbReference type="Proteomes" id="UP000824205"/>
    </source>
</evidence>
<protein>
    <submittedName>
        <fullName evidence="2">YobA family protein</fullName>
    </submittedName>
</protein>
<dbReference type="PROSITE" id="PS51257">
    <property type="entry name" value="PROKAR_LIPOPROTEIN"/>
    <property type="match status" value="1"/>
</dbReference>
<dbReference type="Proteomes" id="UP000824205">
    <property type="component" value="Unassembled WGS sequence"/>
</dbReference>
<reference evidence="2" key="1">
    <citation type="journal article" date="2021" name="PeerJ">
        <title>Extensive microbial diversity within the chicken gut microbiome revealed by metagenomics and culture.</title>
        <authorList>
            <person name="Gilroy R."/>
            <person name="Ravi A."/>
            <person name="Getino M."/>
            <person name="Pursley I."/>
            <person name="Horton D.L."/>
            <person name="Alikhan N.F."/>
            <person name="Baker D."/>
            <person name="Gharbi K."/>
            <person name="Hall N."/>
            <person name="Watson M."/>
            <person name="Adriaenssens E.M."/>
            <person name="Foster-Nyarko E."/>
            <person name="Jarju S."/>
            <person name="Secka A."/>
            <person name="Antonio M."/>
            <person name="Oren A."/>
            <person name="Chaudhuri R.R."/>
            <person name="La Ragione R."/>
            <person name="Hildebrand F."/>
            <person name="Pallen M.J."/>
        </authorList>
    </citation>
    <scope>NUCLEOTIDE SEQUENCE</scope>
    <source>
        <strain evidence="2">421</strain>
    </source>
</reference>
<gene>
    <name evidence="2" type="ORF">IAA48_00020</name>
</gene>
<dbReference type="AlphaFoldDB" id="A0A9D1RAQ8"/>
<sequence length="116" mass="12673">MKRSIALVLILICASGLVGCNNRSMDYIKANEPSVTGIVEEVYDNYMIISLETDSYPSGTSCEVSLAAENKDSYTSVSVGDEVAVYYNGKIAESYPLRINTVYAITLKTPANRETE</sequence>
<evidence type="ECO:0000256" key="1">
    <source>
        <dbReference type="SAM" id="SignalP"/>
    </source>
</evidence>
<dbReference type="InterPro" id="IPR021598">
    <property type="entry name" value="DUF3221"/>
</dbReference>
<organism evidence="2 3">
    <name type="scientific">Candidatus Eubacterium faecipullorum</name>
    <dbReference type="NCBI Taxonomy" id="2838571"/>
    <lineage>
        <taxon>Bacteria</taxon>
        <taxon>Bacillati</taxon>
        <taxon>Bacillota</taxon>
        <taxon>Clostridia</taxon>
        <taxon>Eubacteriales</taxon>
        <taxon>Eubacteriaceae</taxon>
        <taxon>Eubacterium</taxon>
    </lineage>
</organism>
<feature type="signal peptide" evidence="1">
    <location>
        <begin position="1"/>
        <end position="19"/>
    </location>
</feature>
<proteinExistence type="predicted"/>
<name>A0A9D1RAQ8_9FIRM</name>
<evidence type="ECO:0000313" key="2">
    <source>
        <dbReference type="EMBL" id="HIW84861.1"/>
    </source>
</evidence>
<comment type="caution">
    <text evidence="2">The sequence shown here is derived from an EMBL/GenBank/DDBJ whole genome shotgun (WGS) entry which is preliminary data.</text>
</comment>